<dbReference type="Proteomes" id="UP000053240">
    <property type="component" value="Unassembled WGS sequence"/>
</dbReference>
<dbReference type="AlphaFoldDB" id="A0A194RQ34"/>
<keyword evidence="3" id="KW-1185">Reference proteome</keyword>
<reference evidence="2 3" key="1">
    <citation type="journal article" date="2015" name="Nat. Commun.">
        <title>Outbred genome sequencing and CRISPR/Cas9 gene editing in butterflies.</title>
        <authorList>
            <person name="Li X."/>
            <person name="Fan D."/>
            <person name="Zhang W."/>
            <person name="Liu G."/>
            <person name="Zhang L."/>
            <person name="Zhao L."/>
            <person name="Fang X."/>
            <person name="Chen L."/>
            <person name="Dong Y."/>
            <person name="Chen Y."/>
            <person name="Ding Y."/>
            <person name="Zhao R."/>
            <person name="Feng M."/>
            <person name="Zhu Y."/>
            <person name="Feng Y."/>
            <person name="Jiang X."/>
            <person name="Zhu D."/>
            <person name="Xiang H."/>
            <person name="Feng X."/>
            <person name="Li S."/>
            <person name="Wang J."/>
            <person name="Zhang G."/>
            <person name="Kronforst M.R."/>
            <person name="Wang W."/>
        </authorList>
    </citation>
    <scope>NUCLEOTIDE SEQUENCE [LARGE SCALE GENOMIC DNA]</scope>
    <source>
        <strain evidence="2">Ya'a_city_454_Pm</strain>
        <tissue evidence="2">Whole body</tissue>
    </source>
</reference>
<dbReference type="EMBL" id="KQ459896">
    <property type="protein sequence ID" value="KPJ19430.1"/>
    <property type="molecule type" value="Genomic_DNA"/>
</dbReference>
<feature type="region of interest" description="Disordered" evidence="1">
    <location>
        <begin position="282"/>
        <end position="313"/>
    </location>
</feature>
<sequence>MGRERGLRLGLRMQRNPTSNGIPCAFVFGPNTYPVAANPCAPQVQRFSPCFGPAPMSLNLPTNNSCLASAASLRRPPTSDDVNFSEDDAMTSFTRIATETWYAYGCSLQIPVLVPVDSIQGDLILASGLAFDHLPQARMQRDPVKHLQVPQTRIAEVRRKSEGSSSNKNLAKLFSPPLSGSDWNCFFPNYTATNERRHSHRAQNPQAFHSYDPRMQSSMNQAHTSRSRQYAVGPSPCFGPPPYVRYSPCTIPAYPTHQLMVTPMAPTQNPCFMSAATIHMSAPRDNNDRKPFPPPYEIPHPPPNSTNGTRSTA</sequence>
<gene>
    <name evidence="2" type="ORF">RR48_11057</name>
</gene>
<protein>
    <submittedName>
        <fullName evidence="2">Uncharacterized protein</fullName>
    </submittedName>
</protein>
<evidence type="ECO:0000256" key="1">
    <source>
        <dbReference type="SAM" id="MobiDB-lite"/>
    </source>
</evidence>
<name>A0A194RQ34_PAPMA</name>
<feature type="compositionally biased region" description="Pro residues" evidence="1">
    <location>
        <begin position="292"/>
        <end position="304"/>
    </location>
</feature>
<evidence type="ECO:0000313" key="2">
    <source>
        <dbReference type="EMBL" id="KPJ19430.1"/>
    </source>
</evidence>
<dbReference type="InParanoid" id="A0A194RQ34"/>
<accession>A0A194RQ34</accession>
<evidence type="ECO:0000313" key="3">
    <source>
        <dbReference type="Proteomes" id="UP000053240"/>
    </source>
</evidence>
<organism evidence="2 3">
    <name type="scientific">Papilio machaon</name>
    <name type="common">Old World swallowtail butterfly</name>
    <dbReference type="NCBI Taxonomy" id="76193"/>
    <lineage>
        <taxon>Eukaryota</taxon>
        <taxon>Metazoa</taxon>
        <taxon>Ecdysozoa</taxon>
        <taxon>Arthropoda</taxon>
        <taxon>Hexapoda</taxon>
        <taxon>Insecta</taxon>
        <taxon>Pterygota</taxon>
        <taxon>Neoptera</taxon>
        <taxon>Endopterygota</taxon>
        <taxon>Lepidoptera</taxon>
        <taxon>Glossata</taxon>
        <taxon>Ditrysia</taxon>
        <taxon>Papilionoidea</taxon>
        <taxon>Papilionidae</taxon>
        <taxon>Papilioninae</taxon>
        <taxon>Papilio</taxon>
    </lineage>
</organism>
<proteinExistence type="predicted"/>